<accession>A0A3P6CB76</accession>
<proteinExistence type="predicted"/>
<name>A0A3P6CB76_BRAOL</name>
<evidence type="ECO:0000313" key="2">
    <source>
        <dbReference type="EMBL" id="VDD15603.1"/>
    </source>
</evidence>
<gene>
    <name evidence="2" type="ORF">BOLC4T28243H</name>
</gene>
<organism evidence="2">
    <name type="scientific">Brassica oleracea</name>
    <name type="common">Wild cabbage</name>
    <dbReference type="NCBI Taxonomy" id="3712"/>
    <lineage>
        <taxon>Eukaryota</taxon>
        <taxon>Viridiplantae</taxon>
        <taxon>Streptophyta</taxon>
        <taxon>Embryophyta</taxon>
        <taxon>Tracheophyta</taxon>
        <taxon>Spermatophyta</taxon>
        <taxon>Magnoliopsida</taxon>
        <taxon>eudicotyledons</taxon>
        <taxon>Gunneridae</taxon>
        <taxon>Pentapetalae</taxon>
        <taxon>rosids</taxon>
        <taxon>malvids</taxon>
        <taxon>Brassicales</taxon>
        <taxon>Brassicaceae</taxon>
        <taxon>Brassiceae</taxon>
        <taxon>Brassica</taxon>
    </lineage>
</organism>
<dbReference type="EMBL" id="LR031873">
    <property type="protein sequence ID" value="VDD15603.1"/>
    <property type="molecule type" value="Genomic_DNA"/>
</dbReference>
<feature type="region of interest" description="Disordered" evidence="1">
    <location>
        <begin position="47"/>
        <end position="73"/>
    </location>
</feature>
<protein>
    <submittedName>
        <fullName evidence="2">Uncharacterized protein</fullName>
    </submittedName>
</protein>
<evidence type="ECO:0000256" key="1">
    <source>
        <dbReference type="SAM" id="MobiDB-lite"/>
    </source>
</evidence>
<sequence>MGSTLPHKQTQGFPNRGPSARLTVLTRRGSENGQHCGAVYLVRTKVTPDHGPSGPCLATTSGQLGETDSNRYG</sequence>
<feature type="region of interest" description="Disordered" evidence="1">
    <location>
        <begin position="1"/>
        <end position="20"/>
    </location>
</feature>
<feature type="compositionally biased region" description="Polar residues" evidence="1">
    <location>
        <begin position="58"/>
        <end position="73"/>
    </location>
</feature>
<dbReference type="AlphaFoldDB" id="A0A3P6CB76"/>
<feature type="compositionally biased region" description="Polar residues" evidence="1">
    <location>
        <begin position="1"/>
        <end position="13"/>
    </location>
</feature>
<reference evidence="2" key="1">
    <citation type="submission" date="2018-11" db="EMBL/GenBank/DDBJ databases">
        <authorList>
            <consortium name="Genoscope - CEA"/>
            <person name="William W."/>
        </authorList>
    </citation>
    <scope>NUCLEOTIDE SEQUENCE</scope>
</reference>